<organism evidence="16 17">
    <name type="scientific">Musa balbisiana</name>
    <name type="common">Banana</name>
    <dbReference type="NCBI Taxonomy" id="52838"/>
    <lineage>
        <taxon>Eukaryota</taxon>
        <taxon>Viridiplantae</taxon>
        <taxon>Streptophyta</taxon>
        <taxon>Embryophyta</taxon>
        <taxon>Tracheophyta</taxon>
        <taxon>Spermatophyta</taxon>
        <taxon>Magnoliopsida</taxon>
        <taxon>Liliopsida</taxon>
        <taxon>Zingiberales</taxon>
        <taxon>Musaceae</taxon>
        <taxon>Musa</taxon>
    </lineage>
</organism>
<dbReference type="SUPFAM" id="SSF50630">
    <property type="entry name" value="Acid proteases"/>
    <property type="match status" value="1"/>
</dbReference>
<evidence type="ECO:0000256" key="8">
    <source>
        <dbReference type="ARBA" id="ARBA00023145"/>
    </source>
</evidence>
<evidence type="ECO:0000256" key="6">
    <source>
        <dbReference type="ARBA" id="ARBA00022750"/>
    </source>
</evidence>
<dbReference type="EMBL" id="PYDT01000005">
    <property type="protein sequence ID" value="THU59430.1"/>
    <property type="molecule type" value="Genomic_DNA"/>
</dbReference>
<dbReference type="GO" id="GO:0004190">
    <property type="term" value="F:aspartic-type endopeptidase activity"/>
    <property type="evidence" value="ECO:0007669"/>
    <property type="project" value="UniProtKB-KW"/>
</dbReference>
<dbReference type="PANTHER" id="PTHR47966">
    <property type="entry name" value="BETA-SITE APP-CLEAVING ENZYME, ISOFORM A-RELATED"/>
    <property type="match status" value="1"/>
</dbReference>
<dbReference type="PROSITE" id="PS00141">
    <property type="entry name" value="ASP_PROTEASE"/>
    <property type="match status" value="1"/>
</dbReference>
<name>A0A4S8JCG8_MUSBA</name>
<dbReference type="InterPro" id="IPR008138">
    <property type="entry name" value="SapB_2"/>
</dbReference>
<keyword evidence="5" id="KW-0732">Signal</keyword>
<accession>A0A4S8JCG8</accession>
<dbReference type="GO" id="GO:0006508">
    <property type="term" value="P:proteolysis"/>
    <property type="evidence" value="ECO:0007669"/>
    <property type="project" value="UniProtKB-KW"/>
</dbReference>
<dbReference type="PRINTS" id="PR00792">
    <property type="entry name" value="PEPSIN"/>
</dbReference>
<dbReference type="Gene3D" id="2.40.70.10">
    <property type="entry name" value="Acid Proteases"/>
    <property type="match status" value="2"/>
</dbReference>
<dbReference type="AlphaFoldDB" id="A0A4S8JCG8"/>
<dbReference type="InterPro" id="IPR008139">
    <property type="entry name" value="SaposinB_dom"/>
</dbReference>
<keyword evidence="9 12" id="KW-1015">Disulfide bond</keyword>
<evidence type="ECO:0000259" key="14">
    <source>
        <dbReference type="PROSITE" id="PS50015"/>
    </source>
</evidence>
<evidence type="ECO:0000256" key="4">
    <source>
        <dbReference type="ARBA" id="ARBA00022670"/>
    </source>
</evidence>
<feature type="domain" description="Saposin B-type" evidence="14">
    <location>
        <begin position="189"/>
        <end position="229"/>
    </location>
</feature>
<dbReference type="InterPro" id="IPR001461">
    <property type="entry name" value="Aspartic_peptidase_A1"/>
</dbReference>
<dbReference type="InterPro" id="IPR021109">
    <property type="entry name" value="Peptidase_aspartic_dom_sf"/>
</dbReference>
<dbReference type="PANTHER" id="PTHR47966:SF76">
    <property type="entry name" value="ASPARTIC PROTEINASE A1"/>
    <property type="match status" value="1"/>
</dbReference>
<gene>
    <name evidence="16" type="ORF">C4D60_Mb07t02070</name>
</gene>
<dbReference type="FunFam" id="2.40.70.10:FF:000115">
    <property type="entry name" value="Lysosomal aspartic protease"/>
    <property type="match status" value="1"/>
</dbReference>
<dbReference type="Pfam" id="PF00026">
    <property type="entry name" value="Asp"/>
    <property type="match status" value="1"/>
</dbReference>
<evidence type="ECO:0000256" key="11">
    <source>
        <dbReference type="ARBA" id="ARBA00055997"/>
    </source>
</evidence>
<dbReference type="InterPro" id="IPR001969">
    <property type="entry name" value="Aspartic_peptidase_AS"/>
</dbReference>
<dbReference type="FunFam" id="2.40.70.10:FF:000002">
    <property type="entry name" value="Vacuolar aspartic proteinase"/>
    <property type="match status" value="1"/>
</dbReference>
<feature type="domain" description="Peptidase A1" evidence="15">
    <location>
        <begin position="1"/>
        <end position="380"/>
    </location>
</feature>
<feature type="disulfide bond" evidence="12">
    <location>
        <begin position="155"/>
        <end position="159"/>
    </location>
</feature>
<reference evidence="16 17" key="1">
    <citation type="journal article" date="2019" name="Nat. Plants">
        <title>Genome sequencing of Musa balbisiana reveals subgenome evolution and function divergence in polyploid bananas.</title>
        <authorList>
            <person name="Yao X."/>
        </authorList>
    </citation>
    <scope>NUCLEOTIDE SEQUENCE [LARGE SCALE GENOMIC DNA]</scope>
    <source>
        <strain evidence="17">cv. DH-PKW</strain>
        <tissue evidence="16">Leaves</tissue>
    </source>
</reference>
<keyword evidence="8" id="KW-0865">Zymogen</keyword>
<dbReference type="InterPro" id="IPR007856">
    <property type="entry name" value="SapB_1"/>
</dbReference>
<dbReference type="STRING" id="52838.A0A4S8JCG8"/>
<evidence type="ECO:0000313" key="17">
    <source>
        <dbReference type="Proteomes" id="UP000317650"/>
    </source>
</evidence>
<dbReference type="PROSITE" id="PS51767">
    <property type="entry name" value="PEPTIDASE_A1"/>
    <property type="match status" value="1"/>
</dbReference>
<dbReference type="Pfam" id="PF05184">
    <property type="entry name" value="SapB_1"/>
    <property type="match status" value="1"/>
</dbReference>
<keyword evidence="10" id="KW-0325">Glycoprotein</keyword>
<dbReference type="GO" id="GO:0005773">
    <property type="term" value="C:vacuole"/>
    <property type="evidence" value="ECO:0007669"/>
    <property type="project" value="UniProtKB-SubCell"/>
</dbReference>
<dbReference type="GO" id="GO:0006629">
    <property type="term" value="P:lipid metabolic process"/>
    <property type="evidence" value="ECO:0007669"/>
    <property type="project" value="InterPro"/>
</dbReference>
<evidence type="ECO:0000256" key="5">
    <source>
        <dbReference type="ARBA" id="ARBA00022729"/>
    </source>
</evidence>
<dbReference type="Gene3D" id="1.10.225.10">
    <property type="entry name" value="Saposin-like"/>
    <property type="match status" value="1"/>
</dbReference>
<dbReference type="InterPro" id="IPR033121">
    <property type="entry name" value="PEPTIDASE_A1"/>
</dbReference>
<evidence type="ECO:0000256" key="13">
    <source>
        <dbReference type="RuleBase" id="RU000454"/>
    </source>
</evidence>
<dbReference type="FunFam" id="1.10.225.10:FF:000001">
    <property type="entry name" value="Aspartic proteinase A1"/>
    <property type="match status" value="1"/>
</dbReference>
<sequence length="383" mass="41666">MYEKGEEAYSWSGDAVGDWEALAWGSTHMKKRTTVGLCSYGEENTRLWRWAQTRPSKWGQSISLYVWAGTGIYLEPNRATVLRYNMIKQGLVKEPVFSFWFNRNADEGEGGEIVFGGVDPNHYKGEHTYVPVTQKGYWQFDMGDVHIDGQSTGFCAGGCAAIADSGTSLIAGPMTVIAEINQKIGASGVVSQECKAVVAQYGEQILDMLLSETEPTKVCSRIGLCTFDGTHGVSIGIESMVNVNADGSSGLQSDAICSVCEMAVVWMQNQLRQNQTQERVLNYINELCERLPSPMGESSVDCAAISSMPGVSFTIGNKTFELTAEQYILKVGEGAAAQCISGFIALDVPPPRGPIWILGDVFMGVYHTVFDYGNLRVGFAEAA</sequence>
<feature type="domain" description="Saposin B-type" evidence="14">
    <location>
        <begin position="253"/>
        <end position="294"/>
    </location>
</feature>
<evidence type="ECO:0000313" key="16">
    <source>
        <dbReference type="EMBL" id="THU59430.1"/>
    </source>
</evidence>
<evidence type="ECO:0008006" key="18">
    <source>
        <dbReference type="Google" id="ProtNLM"/>
    </source>
</evidence>
<protein>
    <recommendedName>
        <fullName evidence="18">Peptidase A1 domain-containing protein</fullName>
    </recommendedName>
</protein>
<evidence type="ECO:0000256" key="10">
    <source>
        <dbReference type="ARBA" id="ARBA00023180"/>
    </source>
</evidence>
<keyword evidence="17" id="KW-1185">Reference proteome</keyword>
<keyword evidence="4 13" id="KW-0645">Protease</keyword>
<evidence type="ECO:0000256" key="3">
    <source>
        <dbReference type="ARBA" id="ARBA00022554"/>
    </source>
</evidence>
<comment type="function">
    <text evidence="11">Involved in the breakdown of propeptides of storage proteins in protein-storage vacuoles.</text>
</comment>
<evidence type="ECO:0000256" key="9">
    <source>
        <dbReference type="ARBA" id="ARBA00023157"/>
    </source>
</evidence>
<dbReference type="Proteomes" id="UP000317650">
    <property type="component" value="Chromosome 7"/>
</dbReference>
<comment type="caution">
    <text evidence="16">The sequence shown here is derived from an EMBL/GenBank/DDBJ whole genome shotgun (WGS) entry which is preliminary data.</text>
</comment>
<evidence type="ECO:0000256" key="7">
    <source>
        <dbReference type="ARBA" id="ARBA00022801"/>
    </source>
</evidence>
<evidence type="ECO:0000256" key="12">
    <source>
        <dbReference type="PIRSR" id="PIRSR601461-2"/>
    </source>
</evidence>
<proteinExistence type="inferred from homology"/>
<evidence type="ECO:0000259" key="15">
    <source>
        <dbReference type="PROSITE" id="PS51767"/>
    </source>
</evidence>
<dbReference type="Pfam" id="PF03489">
    <property type="entry name" value="SapB_2"/>
    <property type="match status" value="1"/>
</dbReference>
<dbReference type="PROSITE" id="PS50015">
    <property type="entry name" value="SAP_B"/>
    <property type="match status" value="2"/>
</dbReference>
<dbReference type="SUPFAM" id="SSF47862">
    <property type="entry name" value="Saposin"/>
    <property type="match status" value="1"/>
</dbReference>
<comment type="subcellular location">
    <subcellularLocation>
        <location evidence="1">Vacuole</location>
    </subcellularLocation>
</comment>
<evidence type="ECO:0000256" key="1">
    <source>
        <dbReference type="ARBA" id="ARBA00004116"/>
    </source>
</evidence>
<keyword evidence="3" id="KW-0926">Vacuole</keyword>
<comment type="similarity">
    <text evidence="2 13">Belongs to the peptidase A1 family.</text>
</comment>
<keyword evidence="7 13" id="KW-0378">Hydrolase</keyword>
<dbReference type="InterPro" id="IPR011001">
    <property type="entry name" value="Saposin-like"/>
</dbReference>
<keyword evidence="6 13" id="KW-0064">Aspartyl protease</keyword>
<evidence type="ECO:0000256" key="2">
    <source>
        <dbReference type="ARBA" id="ARBA00007447"/>
    </source>
</evidence>